<comment type="caution">
    <text evidence="2">The sequence shown here is derived from an EMBL/GenBank/DDBJ whole genome shotgun (WGS) entry which is preliminary data.</text>
</comment>
<feature type="domain" description="DJ-1/PfpI" evidence="1">
    <location>
        <begin position="205"/>
        <end position="365"/>
    </location>
</feature>
<dbReference type="PANTHER" id="PTHR48094">
    <property type="entry name" value="PROTEIN/NUCLEIC ACID DEGLYCASE DJ-1-RELATED"/>
    <property type="match status" value="1"/>
</dbReference>
<gene>
    <name evidence="2" type="ORF">JQM67_10765</name>
</gene>
<sequence length="387" mass="40870">MMKTAVVLFAPGFEESEALTVVDILRRGAVDAKAVSVGDPDVTGAHGITLRADCTLDDLTTLPDLIVLPGGYAAVEALRQHPRVRTLLCEAAAADRCLAALCAAPVVLSDAGLLENRRFTAYPTVAATISAGHFCAESVVCDGKLVTGMGPAAVYAFSYALLEQLGADRAAVESRMVYSHSFDPSRAVPLPNALPAADAETRQERIAVLMAEGFEEGETMTIVDLLRRLGFCCDTFYFGAPLVRGMHGMMLYGDRPFGADVSAYDVVVLPGGRPGGENLRRNPDVTALLRTMNDMPGKYLAAMCSGTTVLAAAEVIAGKRMTGYTGYAEKLPGALFSETVAVKDQNLITSQGPATPYPFALLIAETLGANTAWLRARTLYPQVGGIG</sequence>
<evidence type="ECO:0000313" key="2">
    <source>
        <dbReference type="EMBL" id="MCF2653082.1"/>
    </source>
</evidence>
<dbReference type="Pfam" id="PF01965">
    <property type="entry name" value="DJ-1_PfpI"/>
    <property type="match status" value="2"/>
</dbReference>
<evidence type="ECO:0000259" key="1">
    <source>
        <dbReference type="Pfam" id="PF01965"/>
    </source>
</evidence>
<protein>
    <submittedName>
        <fullName evidence="2">DJ-1/PfpI family protein</fullName>
    </submittedName>
</protein>
<proteinExistence type="predicted"/>
<feature type="domain" description="DJ-1/PfpI" evidence="1">
    <location>
        <begin position="3"/>
        <end position="164"/>
    </location>
</feature>
<dbReference type="InterPro" id="IPR002818">
    <property type="entry name" value="DJ-1/PfpI"/>
</dbReference>
<organism evidence="2 3">
    <name type="scientific">Anaeromassilibacillus senegalensis</name>
    <dbReference type="NCBI Taxonomy" id="1673717"/>
    <lineage>
        <taxon>Bacteria</taxon>
        <taxon>Bacillati</taxon>
        <taxon>Bacillota</taxon>
        <taxon>Clostridia</taxon>
        <taxon>Eubacteriales</taxon>
        <taxon>Acutalibacteraceae</taxon>
        <taxon>Anaeromassilibacillus</taxon>
    </lineage>
</organism>
<dbReference type="EMBL" id="JAFBIT010000003">
    <property type="protein sequence ID" value="MCF2653082.1"/>
    <property type="molecule type" value="Genomic_DNA"/>
</dbReference>
<dbReference type="SUPFAM" id="SSF52317">
    <property type="entry name" value="Class I glutamine amidotransferase-like"/>
    <property type="match status" value="2"/>
</dbReference>
<dbReference type="InterPro" id="IPR006287">
    <property type="entry name" value="DJ-1"/>
</dbReference>
<name>A0ABS9CQH3_9FIRM</name>
<dbReference type="CDD" id="cd03135">
    <property type="entry name" value="GATase1_DJ-1"/>
    <property type="match status" value="2"/>
</dbReference>
<dbReference type="Gene3D" id="3.40.50.880">
    <property type="match status" value="2"/>
</dbReference>
<dbReference type="RefSeq" id="WP_235324106.1">
    <property type="nucleotide sequence ID" value="NZ_JAFBIT010000003.1"/>
</dbReference>
<keyword evidence="3" id="KW-1185">Reference proteome</keyword>
<dbReference type="NCBIfam" id="TIGR01383">
    <property type="entry name" value="not_thiJ"/>
    <property type="match status" value="1"/>
</dbReference>
<evidence type="ECO:0000313" key="3">
    <source>
        <dbReference type="Proteomes" id="UP001299220"/>
    </source>
</evidence>
<accession>A0ABS9CQH3</accession>
<dbReference type="Proteomes" id="UP001299220">
    <property type="component" value="Unassembled WGS sequence"/>
</dbReference>
<dbReference type="InterPro" id="IPR029062">
    <property type="entry name" value="Class_I_gatase-like"/>
</dbReference>
<reference evidence="2 3" key="1">
    <citation type="submission" date="2020-12" db="EMBL/GenBank/DDBJ databases">
        <title>Whole genome sequences of gut porcine anaerobes.</title>
        <authorList>
            <person name="Kubasova T."/>
            <person name="Jahodarova E."/>
            <person name="Rychlik I."/>
        </authorList>
    </citation>
    <scope>NUCLEOTIDE SEQUENCE [LARGE SCALE GENOMIC DNA]</scope>
    <source>
        <strain evidence="2 3">An867</strain>
    </source>
</reference>
<dbReference type="InterPro" id="IPR050325">
    <property type="entry name" value="Prot/Nucl_acid_deglycase"/>
</dbReference>
<dbReference type="PANTHER" id="PTHR48094:SF12">
    <property type="entry name" value="PARKINSON DISEASE PROTEIN 7 HOMOLOG"/>
    <property type="match status" value="1"/>
</dbReference>